<proteinExistence type="predicted"/>
<accession>A0ABD0S1E1</accession>
<protein>
    <submittedName>
        <fullName evidence="1">Uncharacterized protein</fullName>
    </submittedName>
</protein>
<comment type="caution">
    <text evidence="1">The sequence shown here is derived from an EMBL/GenBank/DDBJ whole genome shotgun (WGS) entry which is preliminary data.</text>
</comment>
<name>A0ABD0S1E1_CIRMR</name>
<evidence type="ECO:0000313" key="2">
    <source>
        <dbReference type="Proteomes" id="UP001529510"/>
    </source>
</evidence>
<organism evidence="1 2">
    <name type="scientific">Cirrhinus mrigala</name>
    <name type="common">Mrigala</name>
    <dbReference type="NCBI Taxonomy" id="683832"/>
    <lineage>
        <taxon>Eukaryota</taxon>
        <taxon>Metazoa</taxon>
        <taxon>Chordata</taxon>
        <taxon>Craniata</taxon>
        <taxon>Vertebrata</taxon>
        <taxon>Euteleostomi</taxon>
        <taxon>Actinopterygii</taxon>
        <taxon>Neopterygii</taxon>
        <taxon>Teleostei</taxon>
        <taxon>Ostariophysi</taxon>
        <taxon>Cypriniformes</taxon>
        <taxon>Cyprinidae</taxon>
        <taxon>Labeoninae</taxon>
        <taxon>Labeonini</taxon>
        <taxon>Cirrhinus</taxon>
    </lineage>
</organism>
<dbReference type="Proteomes" id="UP001529510">
    <property type="component" value="Unassembled WGS sequence"/>
</dbReference>
<sequence length="54" mass="5910">MRKLGTVLEFLQDRFSAGLPHSILKVYVVAILAYHAPLGGSSVDRNTLVTGFLH</sequence>
<evidence type="ECO:0000313" key="1">
    <source>
        <dbReference type="EMBL" id="KAL0204572.1"/>
    </source>
</evidence>
<dbReference type="EMBL" id="JAMKFB020000001">
    <property type="protein sequence ID" value="KAL0204572.1"/>
    <property type="molecule type" value="Genomic_DNA"/>
</dbReference>
<reference evidence="1 2" key="1">
    <citation type="submission" date="2024-05" db="EMBL/GenBank/DDBJ databases">
        <title>Genome sequencing and assembly of Indian major carp, Cirrhinus mrigala (Hamilton, 1822).</title>
        <authorList>
            <person name="Mohindra V."/>
            <person name="Chowdhury L.M."/>
            <person name="Lal K."/>
            <person name="Jena J.K."/>
        </authorList>
    </citation>
    <scope>NUCLEOTIDE SEQUENCE [LARGE SCALE GENOMIC DNA]</scope>
    <source>
        <strain evidence="1">CM1030</strain>
        <tissue evidence="1">Blood</tissue>
    </source>
</reference>
<gene>
    <name evidence="1" type="ORF">M9458_002590</name>
</gene>
<feature type="non-terminal residue" evidence="1">
    <location>
        <position position="54"/>
    </location>
</feature>
<keyword evidence="2" id="KW-1185">Reference proteome</keyword>
<dbReference type="AlphaFoldDB" id="A0ABD0S1E1"/>